<protein>
    <submittedName>
        <fullName evidence="2">Uncharacterized protein</fullName>
    </submittedName>
</protein>
<organism evidence="2 3">
    <name type="scientific">Helianthus annuus</name>
    <name type="common">Common sunflower</name>
    <dbReference type="NCBI Taxonomy" id="4232"/>
    <lineage>
        <taxon>Eukaryota</taxon>
        <taxon>Viridiplantae</taxon>
        <taxon>Streptophyta</taxon>
        <taxon>Embryophyta</taxon>
        <taxon>Tracheophyta</taxon>
        <taxon>Spermatophyta</taxon>
        <taxon>Magnoliopsida</taxon>
        <taxon>eudicotyledons</taxon>
        <taxon>Gunneridae</taxon>
        <taxon>Pentapetalae</taxon>
        <taxon>asterids</taxon>
        <taxon>campanulids</taxon>
        <taxon>Asterales</taxon>
        <taxon>Asteraceae</taxon>
        <taxon>Asteroideae</taxon>
        <taxon>Heliantheae alliance</taxon>
        <taxon>Heliantheae</taxon>
        <taxon>Helianthus</taxon>
    </lineage>
</organism>
<reference evidence="2" key="1">
    <citation type="journal article" date="2017" name="Nature">
        <title>The sunflower genome provides insights into oil metabolism, flowering and Asterid evolution.</title>
        <authorList>
            <person name="Badouin H."/>
            <person name="Gouzy J."/>
            <person name="Grassa C.J."/>
            <person name="Murat F."/>
            <person name="Staton S.E."/>
            <person name="Cottret L."/>
            <person name="Lelandais-Briere C."/>
            <person name="Owens G.L."/>
            <person name="Carrere S."/>
            <person name="Mayjonade B."/>
            <person name="Legrand L."/>
            <person name="Gill N."/>
            <person name="Kane N.C."/>
            <person name="Bowers J.E."/>
            <person name="Hubner S."/>
            <person name="Bellec A."/>
            <person name="Berard A."/>
            <person name="Berges H."/>
            <person name="Blanchet N."/>
            <person name="Boniface M.C."/>
            <person name="Brunel D."/>
            <person name="Catrice O."/>
            <person name="Chaidir N."/>
            <person name="Claudel C."/>
            <person name="Donnadieu C."/>
            <person name="Faraut T."/>
            <person name="Fievet G."/>
            <person name="Helmstetter N."/>
            <person name="King M."/>
            <person name="Knapp S.J."/>
            <person name="Lai Z."/>
            <person name="Le Paslier M.C."/>
            <person name="Lippi Y."/>
            <person name="Lorenzon L."/>
            <person name="Mandel J.R."/>
            <person name="Marage G."/>
            <person name="Marchand G."/>
            <person name="Marquand E."/>
            <person name="Bret-Mestries E."/>
            <person name="Morien E."/>
            <person name="Nambeesan S."/>
            <person name="Nguyen T."/>
            <person name="Pegot-Espagnet P."/>
            <person name="Pouilly N."/>
            <person name="Raftis F."/>
            <person name="Sallet E."/>
            <person name="Schiex T."/>
            <person name="Thomas J."/>
            <person name="Vandecasteele C."/>
            <person name="Vares D."/>
            <person name="Vear F."/>
            <person name="Vautrin S."/>
            <person name="Crespi M."/>
            <person name="Mangin B."/>
            <person name="Burke J.M."/>
            <person name="Salse J."/>
            <person name="Munos S."/>
            <person name="Vincourt P."/>
            <person name="Rieseberg L.H."/>
            <person name="Langlade N.B."/>
        </authorList>
    </citation>
    <scope>NUCLEOTIDE SEQUENCE</scope>
    <source>
        <tissue evidence="2">Leaves</tissue>
    </source>
</reference>
<reference evidence="2" key="2">
    <citation type="submission" date="2020-06" db="EMBL/GenBank/DDBJ databases">
        <title>Helianthus annuus Genome sequencing and assembly Release 2.</title>
        <authorList>
            <person name="Gouzy J."/>
            <person name="Langlade N."/>
            <person name="Munos S."/>
        </authorList>
    </citation>
    <scope>NUCLEOTIDE SEQUENCE</scope>
    <source>
        <tissue evidence="2">Leaves</tissue>
    </source>
</reference>
<feature type="region of interest" description="Disordered" evidence="1">
    <location>
        <begin position="31"/>
        <end position="180"/>
    </location>
</feature>
<feature type="compositionally biased region" description="Basic and acidic residues" evidence="1">
    <location>
        <begin position="144"/>
        <end position="154"/>
    </location>
</feature>
<feature type="compositionally biased region" description="Low complexity" evidence="1">
    <location>
        <begin position="92"/>
        <end position="101"/>
    </location>
</feature>
<feature type="compositionally biased region" description="Acidic residues" evidence="1">
    <location>
        <begin position="72"/>
        <end position="81"/>
    </location>
</feature>
<accession>A0A9K3J1G7</accession>
<sequence length="259" mass="28100">MTLWGLLQGDCMDIKFMVGDMVNPDMSCGLEKKASGTGSSVRAGDYVVEEKDEKDSSDEAGDSRGSLRVQDSSDDEDDEDLESRLLRKRKAAQASSPKAASELPPARTKGSLSKHLRSSSRVSEPLLGSSKAPIVIPPVPASSRVRDKTPEISDARVNPTFDISPLQATDTSKPSHPEVLPSRSPLAPLFAEGLPVPYVPKWKVTASTVVGTPETARDYLDYAVPPPHKFMNFVLNRDLFDDQYSMSLCEGLFKGASML</sequence>
<dbReference type="AlphaFoldDB" id="A0A9K3J1G7"/>
<keyword evidence="3" id="KW-1185">Reference proteome</keyword>
<comment type="caution">
    <text evidence="2">The sequence shown here is derived from an EMBL/GenBank/DDBJ whole genome shotgun (WGS) entry which is preliminary data.</text>
</comment>
<proteinExistence type="predicted"/>
<evidence type="ECO:0000256" key="1">
    <source>
        <dbReference type="SAM" id="MobiDB-lite"/>
    </source>
</evidence>
<name>A0A9K3J1G7_HELAN</name>
<dbReference type="EMBL" id="MNCJ02000320">
    <property type="protein sequence ID" value="KAF5806581.1"/>
    <property type="molecule type" value="Genomic_DNA"/>
</dbReference>
<gene>
    <name evidence="2" type="ORF">HanXRQr2_Chr05g0223101</name>
</gene>
<evidence type="ECO:0000313" key="3">
    <source>
        <dbReference type="Proteomes" id="UP000215914"/>
    </source>
</evidence>
<dbReference type="Gramene" id="mRNA:HanXRQr2_Chr05g0223101">
    <property type="protein sequence ID" value="mRNA:HanXRQr2_Chr05g0223101"/>
    <property type="gene ID" value="HanXRQr2_Chr05g0223101"/>
</dbReference>
<evidence type="ECO:0000313" key="2">
    <source>
        <dbReference type="EMBL" id="KAF5806581.1"/>
    </source>
</evidence>
<dbReference type="Proteomes" id="UP000215914">
    <property type="component" value="Unassembled WGS sequence"/>
</dbReference>